<dbReference type="InterPro" id="IPR035093">
    <property type="entry name" value="RelE/ParE_toxin_dom_sf"/>
</dbReference>
<dbReference type="Gene3D" id="3.30.2310.20">
    <property type="entry name" value="RelE-like"/>
    <property type="match status" value="1"/>
</dbReference>
<dbReference type="EMBL" id="CACSIP010000076">
    <property type="protein sequence ID" value="CAA0138215.1"/>
    <property type="molecule type" value="Genomic_DNA"/>
</dbReference>
<dbReference type="Proteomes" id="UP000430146">
    <property type="component" value="Unassembled WGS sequence"/>
</dbReference>
<dbReference type="SUPFAM" id="SSF143011">
    <property type="entry name" value="RelE-like"/>
    <property type="match status" value="1"/>
</dbReference>
<accession>A0A5S9RBG7</accession>
<protein>
    <submittedName>
        <fullName evidence="1">Uncharacterized protein</fullName>
    </submittedName>
</protein>
<keyword evidence="2" id="KW-1185">Reference proteome</keyword>
<organism evidence="1 2">
    <name type="scientific">Mycolicibacterium vanbaalenii</name>
    <name type="common">Mycobacterium vanbaalenii</name>
    <dbReference type="NCBI Taxonomy" id="110539"/>
    <lineage>
        <taxon>Bacteria</taxon>
        <taxon>Bacillati</taxon>
        <taxon>Actinomycetota</taxon>
        <taxon>Actinomycetes</taxon>
        <taxon>Mycobacteriales</taxon>
        <taxon>Mycobacteriaceae</taxon>
        <taxon>Mycolicibacterium</taxon>
    </lineage>
</organism>
<gene>
    <name evidence="1" type="ORF">AELLOGFF_02394</name>
</gene>
<reference evidence="1 2" key="1">
    <citation type="submission" date="2019-11" db="EMBL/GenBank/DDBJ databases">
        <authorList>
            <person name="Holert J."/>
        </authorList>
    </citation>
    <scope>NUCLEOTIDE SEQUENCE [LARGE SCALE GENOMIC DNA]</scope>
    <source>
        <strain evidence="1">BC8_1</strain>
    </source>
</reference>
<dbReference type="AlphaFoldDB" id="A0A5S9RBG7"/>
<name>A0A5S9RBG7_MYCVN</name>
<evidence type="ECO:0000313" key="1">
    <source>
        <dbReference type="EMBL" id="CAA0138215.1"/>
    </source>
</evidence>
<sequence>MPSMDALSESDIDSERGVADEPAVIFEVPPHVTDDDVLHALGDERVGEIDRLLQLRGIDALGAYLTFHQLAGQYGIYIPFEGVLLMAARSFWALDLPPQRKLELAFHAILRHELFHFEADCMVANWEMITGVEVYWSSRRHRNGNGYIEAEEALANAYMLRGFKHPTRLLSNAPGAYAALKKFCEKKQPAGYKDGPKYAKNRTEFLRECSRLSDMYHTTSSAAWHVPYELDKLIVYPDPVRIDWTRVPIIIEDRYGLFAELGITPSYFSIVNDIEETDNFLRAFRKLDRSIQKRWSDSKSALSRSTALKSLDFKQWKKDGPDYYSVRVGGNYRVHLRYDRDDSRWFAEAIGNHKTMGHK</sequence>
<evidence type="ECO:0000313" key="2">
    <source>
        <dbReference type="Proteomes" id="UP000430146"/>
    </source>
</evidence>
<proteinExistence type="predicted"/>